<keyword evidence="1" id="KW-0812">Transmembrane</keyword>
<protein>
    <submittedName>
        <fullName evidence="2">DUF2842 domain-containing protein</fullName>
    </submittedName>
</protein>
<sequence length="72" mass="8215">MMTPSRKIIGLIGLLSLLTIYCAICVFIAVQFLPDNKVAQLVFYPFAGIIWIFPAAKIIKWMQMPLDKEKLE</sequence>
<comment type="caution">
    <text evidence="2">The sequence shown here is derived from an EMBL/GenBank/DDBJ whole genome shotgun (WGS) entry which is preliminary data.</text>
</comment>
<evidence type="ECO:0000313" key="3">
    <source>
        <dbReference type="Proteomes" id="UP000476030"/>
    </source>
</evidence>
<reference evidence="2 3" key="1">
    <citation type="submission" date="2019-12" db="EMBL/GenBank/DDBJ databases">
        <title>Snethiella sp. nov. sp. isolated from sea sand.</title>
        <authorList>
            <person name="Kim J."/>
            <person name="Jeong S.E."/>
            <person name="Jung H.S."/>
            <person name="Jeon C.O."/>
        </authorList>
    </citation>
    <scope>NUCLEOTIDE SEQUENCE [LARGE SCALE GENOMIC DNA]</scope>
    <source>
        <strain evidence="2 3">DP05</strain>
    </source>
</reference>
<feature type="transmembrane region" description="Helical" evidence="1">
    <location>
        <begin position="12"/>
        <end position="32"/>
    </location>
</feature>
<dbReference type="EMBL" id="WTUW01000001">
    <property type="protein sequence ID" value="MZR30020.1"/>
    <property type="molecule type" value="Genomic_DNA"/>
</dbReference>
<keyword evidence="1" id="KW-0472">Membrane</keyword>
<dbReference type="RefSeq" id="WP_161314557.1">
    <property type="nucleotide sequence ID" value="NZ_WTUW01000001.1"/>
</dbReference>
<dbReference type="AlphaFoldDB" id="A0A6L8W6K8"/>
<dbReference type="InterPro" id="IPR021265">
    <property type="entry name" value="DUF2842"/>
</dbReference>
<feature type="transmembrane region" description="Helical" evidence="1">
    <location>
        <begin position="38"/>
        <end position="59"/>
    </location>
</feature>
<evidence type="ECO:0000256" key="1">
    <source>
        <dbReference type="SAM" id="Phobius"/>
    </source>
</evidence>
<proteinExistence type="predicted"/>
<gene>
    <name evidence="2" type="ORF">GQE98_05150</name>
</gene>
<dbReference type="Proteomes" id="UP000476030">
    <property type="component" value="Unassembled WGS sequence"/>
</dbReference>
<accession>A0A6L8W6K8</accession>
<dbReference type="Pfam" id="PF11003">
    <property type="entry name" value="DUF2842"/>
    <property type="match status" value="1"/>
</dbReference>
<keyword evidence="1" id="KW-1133">Transmembrane helix</keyword>
<organism evidence="2 3">
    <name type="scientific">Sneathiella litorea</name>
    <dbReference type="NCBI Taxonomy" id="2606216"/>
    <lineage>
        <taxon>Bacteria</taxon>
        <taxon>Pseudomonadati</taxon>
        <taxon>Pseudomonadota</taxon>
        <taxon>Alphaproteobacteria</taxon>
        <taxon>Sneathiellales</taxon>
        <taxon>Sneathiellaceae</taxon>
        <taxon>Sneathiella</taxon>
    </lineage>
</organism>
<keyword evidence="3" id="KW-1185">Reference proteome</keyword>
<evidence type="ECO:0000313" key="2">
    <source>
        <dbReference type="EMBL" id="MZR30020.1"/>
    </source>
</evidence>
<name>A0A6L8W6K8_9PROT</name>